<dbReference type="EMBL" id="AP012492">
    <property type="protein sequence ID" value="BAM32923.1"/>
    <property type="molecule type" value="Genomic_DNA"/>
</dbReference>
<reference evidence="1" key="3">
    <citation type="submission" date="2012-07" db="EMBL/GenBank/DDBJ databases">
        <authorList>
            <person name="Akiyama T."/>
            <person name="Takeshita N."/>
            <person name="Ohmagari N."/>
            <person name="Kirikae T."/>
        </authorList>
    </citation>
    <scope>NUCLEOTIDE SEQUENCE</scope>
    <source>
        <strain evidence="1">ATCC BAA-847</strain>
    </source>
</reference>
<name>A0AAI8QHN5_9HELI</name>
<reference evidence="3" key="4">
    <citation type="journal article" date="2014" name="Genome Announc.">
        <title>Draft genome sequences of six enterohepatic helicobacter species isolated from humans and one from rhesus macaques.</title>
        <authorList>
            <person name="Shen Z."/>
            <person name="Sheh A."/>
            <person name="Young S.K."/>
            <person name="Abouelliel A."/>
            <person name="Ward D.V."/>
            <person name="Earl A.M."/>
            <person name="Fox J.G."/>
        </authorList>
    </citation>
    <scope>NUCLEOTIDE SEQUENCE [LARGE SCALE GENOMIC DNA]</scope>
    <source>
        <strain evidence="3">CCUG 18818</strain>
    </source>
</reference>
<dbReference type="Proteomes" id="UP000005755">
    <property type="component" value="Unassembled WGS sequence"/>
</dbReference>
<evidence type="ECO:0000313" key="2">
    <source>
        <dbReference type="EMBL" id="EFR45548.1"/>
    </source>
</evidence>
<gene>
    <name evidence="1" type="ORF">HCBAA847_1693</name>
    <name evidence="2" type="ORF">HCCG_00094</name>
</gene>
<protein>
    <submittedName>
        <fullName evidence="1">Uncharacterized protein</fullName>
    </submittedName>
</protein>
<reference evidence="2" key="1">
    <citation type="submission" date="2008-08" db="EMBL/GenBank/DDBJ databases">
        <title>Annotation of Helicobacter cinaedi strain CCUG 18818.</title>
        <authorList>
            <consortium name="The Broad Institute Genome Sequencing Platform"/>
            <person name="Fox J.G."/>
            <person name="Shen Z."/>
            <person name="Charoenlap N."/>
            <person name="Schauer D.B."/>
            <person name="Ward D."/>
            <person name="Mehta T."/>
            <person name="Young S."/>
            <person name="Jaffe D."/>
            <person name="Gnerre S."/>
            <person name="Berlin A."/>
            <person name="Heiman D."/>
            <person name="Hepburn T."/>
            <person name="Shea T."/>
            <person name="Sykes S."/>
            <person name="Alvarado L."/>
            <person name="Kodira C."/>
            <person name="Borodovsky M."/>
            <person name="Lander E."/>
            <person name="Galagan J."/>
            <person name="Nusbaum C."/>
            <person name="Birren B."/>
        </authorList>
    </citation>
    <scope>NUCLEOTIDE SEQUENCE</scope>
    <source>
        <strain evidence="2">CCUG 18818</strain>
    </source>
</reference>
<evidence type="ECO:0000313" key="4">
    <source>
        <dbReference type="Proteomes" id="UP000006036"/>
    </source>
</evidence>
<evidence type="ECO:0000313" key="3">
    <source>
        <dbReference type="Proteomes" id="UP000005755"/>
    </source>
</evidence>
<dbReference type="Proteomes" id="UP000006036">
    <property type="component" value="Chromosome 1"/>
</dbReference>
<organism evidence="1 4">
    <name type="scientific">Helicobacter cinaedi CCUG 18818 = ATCC BAA-847</name>
    <dbReference type="NCBI Taxonomy" id="537971"/>
    <lineage>
        <taxon>Bacteria</taxon>
        <taxon>Pseudomonadati</taxon>
        <taxon>Campylobacterota</taxon>
        <taxon>Epsilonproteobacteria</taxon>
        <taxon>Campylobacterales</taxon>
        <taxon>Helicobacteraceae</taxon>
        <taxon>Helicobacter</taxon>
    </lineage>
</organism>
<dbReference type="KEGG" id="hcb:HCBAA847_1693"/>
<evidence type="ECO:0000313" key="1">
    <source>
        <dbReference type="EMBL" id="BAM32923.1"/>
    </source>
</evidence>
<dbReference type="EMBL" id="DS990391">
    <property type="protein sequence ID" value="EFR45548.1"/>
    <property type="molecule type" value="Genomic_DNA"/>
</dbReference>
<keyword evidence="3" id="KW-1185">Reference proteome</keyword>
<dbReference type="RefSeq" id="WP_002955371.1">
    <property type="nucleotide sequence ID" value="NC_020555.1"/>
</dbReference>
<dbReference type="AlphaFoldDB" id="A0AAI8QHN5"/>
<accession>A0AAI8QHN5</accession>
<reference evidence="1 4" key="2">
    <citation type="journal article" date="2012" name="J. Bacteriol.">
        <title>Complete Genome Sequence of Helicobacter cinaedi Type Strain ATCC BAA-847.</title>
        <authorList>
            <person name="Miyoshi-Akiyama T."/>
            <person name="Takeshita N."/>
            <person name="Ohmagari N."/>
            <person name="Kirikae T."/>
        </authorList>
    </citation>
    <scope>NUCLEOTIDE SEQUENCE [LARGE SCALE GENOMIC DNA]</scope>
    <source>
        <strain evidence="1 4">ATCC BAA-847</strain>
    </source>
</reference>
<proteinExistence type="predicted"/>
<sequence length="181" mass="19337">MIDLSTYGAISSGYAMGIGAARAASSKNAASAVSSANAYMDKLGSFNASGGLGQLKANYELAERGFNNIALSGSPKEVINARMAMDKARKAYNKGLATEASLNRQYNALSPQARKHVDKELGGDAGGSDERCANVVQLADKQKIGVQSFLFKQFFSSKDNQYFLCSCNSNIEQVTFTFVKE</sequence>